<protein>
    <submittedName>
        <fullName evidence="2">Uncharacterized protein</fullName>
    </submittedName>
</protein>
<dbReference type="GeneID" id="80557870"/>
<dbReference type="Pfam" id="PF19231">
    <property type="entry name" value="DUF5884"/>
    <property type="match status" value="1"/>
</dbReference>
<keyword evidence="3" id="KW-1185">Reference proteome</keyword>
<dbReference type="EMBL" id="AP024483">
    <property type="protein sequence ID" value="BCS82665.1"/>
    <property type="molecule type" value="Genomic_DNA"/>
</dbReference>
<reference evidence="2 3" key="1">
    <citation type="submission" date="2021-02" db="EMBL/GenBank/DDBJ databases">
        <title>Cotonvirus japonicus, which uses Golgi apparatus of host cells for its virion factory, phylogenetically links tailed tupanvirus and icosahedral mimivirus.</title>
        <authorList>
            <person name="Takahashi H."/>
            <person name="Fukaya S."/>
            <person name="Song C."/>
            <person name="Murata K."/>
            <person name="Takemura M."/>
        </authorList>
    </citation>
    <scope>NUCLEOTIDE SEQUENCE [LARGE SCALE GENOMIC DNA]</scope>
</reference>
<feature type="region of interest" description="Disordered" evidence="1">
    <location>
        <begin position="138"/>
        <end position="157"/>
    </location>
</feature>
<evidence type="ECO:0000313" key="2">
    <source>
        <dbReference type="EMBL" id="BCS82665.1"/>
    </source>
</evidence>
<dbReference type="Proteomes" id="UP001321479">
    <property type="component" value="Segment"/>
</dbReference>
<name>A0ABM7NR78_9VIRU</name>
<dbReference type="RefSeq" id="YP_010841273.1">
    <property type="nucleotide sequence ID" value="NC_079139.1"/>
</dbReference>
<organism evidence="2 3">
    <name type="scientific">Cotonvirus japonicus</name>
    <dbReference type="NCBI Taxonomy" id="2811091"/>
    <lineage>
        <taxon>Viruses</taxon>
        <taxon>Varidnaviria</taxon>
        <taxon>Bamfordvirae</taxon>
        <taxon>Nucleocytoviricota</taxon>
        <taxon>Megaviricetes</taxon>
        <taxon>Imitervirales</taxon>
        <taxon>Mimiviridae</taxon>
        <taxon>Megamimivirinae</taxon>
        <taxon>Cotonvirus</taxon>
        <taxon>Cotonvirus japonicum</taxon>
    </lineage>
</organism>
<accession>A0ABM7NR78</accession>
<evidence type="ECO:0000256" key="1">
    <source>
        <dbReference type="SAM" id="MobiDB-lite"/>
    </source>
</evidence>
<dbReference type="InterPro" id="IPR045365">
    <property type="entry name" value="DUF5884"/>
</dbReference>
<sequence>MDNIITEHDNYLTGLILKHINALSDYKNGNLKKIIKELEKIKEKLVRQENELIFNPYIPDIFRDEIKNIKYYNSGNLPDWDVSDGIISTIKIKFKKDCDFYTGCTFKTYYDYDGDLCTNEDEKLYWTSDEDLSWVKYEDSSDDENSNSGSDSDFSDTEDAGKFKYRYDEKYANFDSKTKTRHVSLRIRDDQFMIFMYVDNKYKIIDKNALKLLDFLGLKKNDSNEKKLGVFIENLIEVVKDDITSGRKYENIDESMLNYKYMSKNKLFKKLEKKIEQ</sequence>
<evidence type="ECO:0000313" key="3">
    <source>
        <dbReference type="Proteomes" id="UP001321479"/>
    </source>
</evidence>
<proteinExistence type="predicted"/>